<name>C0QAM5_DESAH</name>
<dbReference type="AlphaFoldDB" id="C0QAM5"/>
<dbReference type="EMBL" id="CP001087">
    <property type="protein sequence ID" value="ACN16808.1"/>
    <property type="molecule type" value="Genomic_DNA"/>
</dbReference>
<proteinExistence type="predicted"/>
<gene>
    <name evidence="1" type="ordered locus">HRM2_37500</name>
</gene>
<dbReference type="HOGENOM" id="CLU_035715_3_0_7"/>
<protein>
    <recommendedName>
        <fullName evidence="3">Tetratricopeptide repeat protein</fullName>
    </recommendedName>
</protein>
<dbReference type="STRING" id="177437.HRM2_37500"/>
<reference evidence="1 2" key="1">
    <citation type="journal article" date="2009" name="Environ. Microbiol.">
        <title>Genome sequence of Desulfobacterium autotrophicum HRM2, a marine sulfate reducer oxidizing organic carbon completely to carbon dioxide.</title>
        <authorList>
            <person name="Strittmatter A.W."/>
            <person name="Liesegang H."/>
            <person name="Rabus R."/>
            <person name="Decker I."/>
            <person name="Amann J."/>
            <person name="Andres S."/>
            <person name="Henne A."/>
            <person name="Fricke W.F."/>
            <person name="Martinez-Arias R."/>
            <person name="Bartels D."/>
            <person name="Goesmann A."/>
            <person name="Krause L."/>
            <person name="Puehler A."/>
            <person name="Klenk H.P."/>
            <person name="Richter M."/>
            <person name="Schuler M."/>
            <person name="Gloeckner F.O."/>
            <person name="Meyerdierks A."/>
            <person name="Gottschalk G."/>
            <person name="Amann R."/>
        </authorList>
    </citation>
    <scope>NUCLEOTIDE SEQUENCE [LARGE SCALE GENOMIC DNA]</scope>
    <source>
        <strain evidence="2">ATCC 43914 / DSM 3382 / HRM2</strain>
    </source>
</reference>
<dbReference type="Proteomes" id="UP000000442">
    <property type="component" value="Chromosome"/>
</dbReference>
<evidence type="ECO:0000313" key="2">
    <source>
        <dbReference type="Proteomes" id="UP000000442"/>
    </source>
</evidence>
<dbReference type="KEGG" id="dat:HRM2_37500"/>
<organism evidence="1 2">
    <name type="scientific">Desulforapulum autotrophicum (strain ATCC 43914 / DSM 3382 / VKM B-1955 / HRM2)</name>
    <name type="common">Desulfobacterium autotrophicum</name>
    <dbReference type="NCBI Taxonomy" id="177437"/>
    <lineage>
        <taxon>Bacteria</taxon>
        <taxon>Pseudomonadati</taxon>
        <taxon>Thermodesulfobacteriota</taxon>
        <taxon>Desulfobacteria</taxon>
        <taxon>Desulfobacterales</taxon>
        <taxon>Desulfobacteraceae</taxon>
        <taxon>Desulforapulum</taxon>
    </lineage>
</organism>
<evidence type="ECO:0000313" key="1">
    <source>
        <dbReference type="EMBL" id="ACN16808.1"/>
    </source>
</evidence>
<sequence>MAPTMAKIHSSAAQGRANQGMICSRILLTILMILLTGCSSLPLKKARRAFYGGDPAQADLILNDCKKVSPRDQLLCHMEKGVILHDLGAYEKSTGVLLESARLIKAQEQISIREQSSAVLLNDNVTTYKGEYCEQLWVHTFLMMNFLLQHKNESALVEAKQALEVFDRYPVSLENDYFTRALIALCYENMNLWDDVRIEYDKLYRAMGQKPEMPVLAEPGTGELVLFVGQGLIPPKVSTNIILPPSIRISVPRYKAPSEAPPLVIRSDGQILAPLTRSTSMGAVAEKSLEQRSAAILSRQVLRVGAKEAIAQQFGKENEFLEDAARIILFLLEEADTRSWELLPGRLLLVRIQLDAGVHNLEISSGFSKTIGLNDLNIIEGTRVYRSLRF</sequence>
<keyword evidence="2" id="KW-1185">Reference proteome</keyword>
<evidence type="ECO:0008006" key="3">
    <source>
        <dbReference type="Google" id="ProtNLM"/>
    </source>
</evidence>
<dbReference type="eggNOG" id="COG3014">
    <property type="taxonomic scope" value="Bacteria"/>
</dbReference>
<accession>C0QAM5</accession>